<evidence type="ECO:0000313" key="3">
    <source>
        <dbReference type="Proteomes" id="UP000250134"/>
    </source>
</evidence>
<gene>
    <name evidence="2" type="ORF">A3K92_02385</name>
</gene>
<dbReference type="EMBL" id="CP014855">
    <property type="protein sequence ID" value="ASJ00412.1"/>
    <property type="molecule type" value="Genomic_DNA"/>
</dbReference>
<reference evidence="2 3" key="1">
    <citation type="submission" date="2016-03" db="EMBL/GenBank/DDBJ databases">
        <title>Complete genome sequence of Thermococcus gorgonarius.</title>
        <authorList>
            <person name="Oger P.M."/>
        </authorList>
    </citation>
    <scope>NUCLEOTIDE SEQUENCE [LARGE SCALE GENOMIC DNA]</scope>
    <source>
        <strain evidence="2 3">W-12</strain>
    </source>
</reference>
<sequence>MLLTRHAKERLIKRLAKRRKPERVYSRLWEFLDRSIRMDVNGRIVIFTDGRKSLVCAKLDCERLSLEEIKNRVEGIKHPYECVFFDGRLARKTVPGKFLDLVPKGVYCFYLNREKRALYIGSEPPLLAITFRPAKKGERDLAKSLSSRRKEESEKTSRRKG</sequence>
<evidence type="ECO:0000313" key="2">
    <source>
        <dbReference type="EMBL" id="ASJ00412.1"/>
    </source>
</evidence>
<protein>
    <submittedName>
        <fullName evidence="2">Uncharacterized protein</fullName>
    </submittedName>
</protein>
<dbReference type="AlphaFoldDB" id="A0A2Z2M7T4"/>
<accession>A0A2Z2M7T4</accession>
<keyword evidence="3" id="KW-1185">Reference proteome</keyword>
<dbReference type="OrthoDB" id="85529at2157"/>
<dbReference type="KEGG" id="tgg:A3K92_02385"/>
<organism evidence="2 3">
    <name type="scientific">Thermococcus gorgonarius</name>
    <dbReference type="NCBI Taxonomy" id="71997"/>
    <lineage>
        <taxon>Archaea</taxon>
        <taxon>Methanobacteriati</taxon>
        <taxon>Methanobacteriota</taxon>
        <taxon>Thermococci</taxon>
        <taxon>Thermococcales</taxon>
        <taxon>Thermococcaceae</taxon>
        <taxon>Thermococcus</taxon>
    </lineage>
</organism>
<evidence type="ECO:0000256" key="1">
    <source>
        <dbReference type="SAM" id="MobiDB-lite"/>
    </source>
</evidence>
<feature type="region of interest" description="Disordered" evidence="1">
    <location>
        <begin position="138"/>
        <end position="161"/>
    </location>
</feature>
<proteinExistence type="predicted"/>
<name>A0A2Z2M7T4_THEGO</name>
<dbReference type="RefSeq" id="WP_088884751.1">
    <property type="nucleotide sequence ID" value="NZ_CP014855.1"/>
</dbReference>
<dbReference type="Proteomes" id="UP000250134">
    <property type="component" value="Chromosome"/>
</dbReference>
<dbReference type="GeneID" id="33331359"/>